<sequence length="400" mass="43330">MRDLPLRCDVNEALCLSRPNINGRALPQIVEAIYDSIADVDRWQSTLESICKLAIGRLAMLAVVDTSSNSARFSTSCGDPALLEPLQRDYACEVPFFKALPKMDIDVPFTVDSVYALQGPDARQNWIESRIVREWVEPNRLDDFFWVALMKQPTRTGTLMVVTDKDRPQISARDIDLISTLAPHVRRAVTIGDLFEAERRKADIFRSIIEGLDHPVLIVADDMQIIFANPAAEALLAQNTSVSSVRGQLSFTYANANTAIGRAVQLGTRNEFALGPSGINIPLARAMAPAVAHVMPLARRDISTRMSQRAAAAIFIAAAGAAPVPALEAIAALFGLTAAEKRVAGHVAAGLTRREIAAASGVSDGTVKSQLATIFDKTATGDQRELALLMRELTPPLHAI</sequence>
<organism evidence="5 6">
    <name type="scientific">Mesorhizobium neociceri</name>
    <dbReference type="NCBI Taxonomy" id="1307853"/>
    <lineage>
        <taxon>Bacteria</taxon>
        <taxon>Pseudomonadati</taxon>
        <taxon>Pseudomonadota</taxon>
        <taxon>Alphaproteobacteria</taxon>
        <taxon>Hyphomicrobiales</taxon>
        <taxon>Phyllobacteriaceae</taxon>
        <taxon>Mesorhizobium</taxon>
    </lineage>
</organism>
<keyword evidence="1" id="KW-0805">Transcription regulation</keyword>
<name>A0A838BHB8_9HYPH</name>
<evidence type="ECO:0000313" key="5">
    <source>
        <dbReference type="EMBL" id="MBA1144920.1"/>
    </source>
</evidence>
<evidence type="ECO:0000256" key="1">
    <source>
        <dbReference type="ARBA" id="ARBA00023015"/>
    </source>
</evidence>
<evidence type="ECO:0000259" key="4">
    <source>
        <dbReference type="SMART" id="SM00421"/>
    </source>
</evidence>
<evidence type="ECO:0000313" key="6">
    <source>
        <dbReference type="Proteomes" id="UP000558284"/>
    </source>
</evidence>
<feature type="domain" description="HTH luxR-type" evidence="4">
    <location>
        <begin position="333"/>
        <end position="390"/>
    </location>
</feature>
<dbReference type="EMBL" id="JACDTY010000030">
    <property type="protein sequence ID" value="MBA1144920.1"/>
    <property type="molecule type" value="Genomic_DNA"/>
</dbReference>
<keyword evidence="2" id="KW-0238">DNA-binding</keyword>
<dbReference type="PANTHER" id="PTHR44688:SF16">
    <property type="entry name" value="DNA-BINDING TRANSCRIPTIONAL ACTIVATOR DEVR_DOSR"/>
    <property type="match status" value="1"/>
</dbReference>
<dbReference type="Proteomes" id="UP000558284">
    <property type="component" value="Unassembled WGS sequence"/>
</dbReference>
<evidence type="ECO:0000256" key="2">
    <source>
        <dbReference type="ARBA" id="ARBA00023125"/>
    </source>
</evidence>
<dbReference type="Gene3D" id="1.10.10.10">
    <property type="entry name" value="Winged helix-like DNA-binding domain superfamily/Winged helix DNA-binding domain"/>
    <property type="match status" value="1"/>
</dbReference>
<dbReference type="PANTHER" id="PTHR44688">
    <property type="entry name" value="DNA-BINDING TRANSCRIPTIONAL ACTIVATOR DEVR_DOSR"/>
    <property type="match status" value="1"/>
</dbReference>
<dbReference type="RefSeq" id="WP_181061858.1">
    <property type="nucleotide sequence ID" value="NZ_JACDTY010000030.1"/>
</dbReference>
<protein>
    <submittedName>
        <fullName evidence="5">LuxR family transcriptional regulator</fullName>
    </submittedName>
</protein>
<dbReference type="InterPro" id="IPR000014">
    <property type="entry name" value="PAS"/>
</dbReference>
<proteinExistence type="predicted"/>
<dbReference type="InterPro" id="IPR000792">
    <property type="entry name" value="Tscrpt_reg_LuxR_C"/>
</dbReference>
<gene>
    <name evidence="5" type="ORF">H0241_32515</name>
</gene>
<dbReference type="InterPro" id="IPR016032">
    <property type="entry name" value="Sig_transdc_resp-reg_C-effctor"/>
</dbReference>
<evidence type="ECO:0000256" key="3">
    <source>
        <dbReference type="ARBA" id="ARBA00023163"/>
    </source>
</evidence>
<dbReference type="SMART" id="SM00421">
    <property type="entry name" value="HTH_LUXR"/>
    <property type="match status" value="1"/>
</dbReference>
<dbReference type="SUPFAM" id="SSF46894">
    <property type="entry name" value="C-terminal effector domain of the bipartite response regulators"/>
    <property type="match status" value="1"/>
</dbReference>
<dbReference type="GO" id="GO:0006355">
    <property type="term" value="P:regulation of DNA-templated transcription"/>
    <property type="evidence" value="ECO:0007669"/>
    <property type="project" value="InterPro"/>
</dbReference>
<dbReference type="InterPro" id="IPR036388">
    <property type="entry name" value="WH-like_DNA-bd_sf"/>
</dbReference>
<dbReference type="AlphaFoldDB" id="A0A838BHB8"/>
<comment type="caution">
    <text evidence="5">The sequence shown here is derived from an EMBL/GenBank/DDBJ whole genome shotgun (WGS) entry which is preliminary data.</text>
</comment>
<reference evidence="5 6" key="1">
    <citation type="submission" date="2020-07" db="EMBL/GenBank/DDBJ databases">
        <title>Definition of the novel symbiovar canariense within Mesorhizobium novociceri, a new species of genus Mesorhizobium nodulating Cicer canariense in the Caldera de Taburiente National Park (La Palma, Canary Islands).</title>
        <authorList>
            <person name="Leon-Barrios M."/>
            <person name="Perez-Yepez J."/>
            <person name="Flores-Felix J.D."/>
            <person name="Ramirez-Baena M.H."/>
            <person name="Pulido-Suarez L."/>
            <person name="Igual J.M."/>
            <person name="Velazquez E."/>
            <person name="Peix A."/>
        </authorList>
    </citation>
    <scope>NUCLEOTIDE SEQUENCE [LARGE SCALE GENOMIC DNA]</scope>
    <source>
        <strain evidence="5 6">CCANP35</strain>
    </source>
</reference>
<keyword evidence="6" id="KW-1185">Reference proteome</keyword>
<keyword evidence="3" id="KW-0804">Transcription</keyword>
<dbReference type="GO" id="GO:0003677">
    <property type="term" value="F:DNA binding"/>
    <property type="evidence" value="ECO:0007669"/>
    <property type="project" value="UniProtKB-KW"/>
</dbReference>
<accession>A0A838BHB8</accession>
<dbReference type="Pfam" id="PF13188">
    <property type="entry name" value="PAS_8"/>
    <property type="match status" value="1"/>
</dbReference>